<dbReference type="InterPro" id="IPR007627">
    <property type="entry name" value="RNA_pol_sigma70_r2"/>
</dbReference>
<dbReference type="Pfam" id="PF04542">
    <property type="entry name" value="Sigma70_r2"/>
    <property type="match status" value="1"/>
</dbReference>
<comment type="subunit">
    <text evidence="2">Interacts transiently with the RNA polymerase catalytic core formed by RpoA, RpoB, RpoC and RpoZ (2 alpha, 1 beta, 1 beta' and 1 omega subunit) to form the RNA polymerase holoenzyme that can initiate transcription.</text>
</comment>
<organism evidence="8 9">
    <name type="scientific">Microbacterium gawkjiense</name>
    <dbReference type="NCBI Taxonomy" id="3067309"/>
    <lineage>
        <taxon>Bacteria</taxon>
        <taxon>Bacillati</taxon>
        <taxon>Actinomycetota</taxon>
        <taxon>Actinomycetes</taxon>
        <taxon>Micrococcales</taxon>
        <taxon>Microbacteriaceae</taxon>
        <taxon>Microbacterium</taxon>
    </lineage>
</organism>
<dbReference type="EMBL" id="JAUZVV010000001">
    <property type="protein sequence ID" value="MDT3315410.1"/>
    <property type="molecule type" value="Genomic_DNA"/>
</dbReference>
<dbReference type="InterPro" id="IPR014284">
    <property type="entry name" value="RNA_pol_sigma-70_dom"/>
</dbReference>
<keyword evidence="9" id="KW-1185">Reference proteome</keyword>
<dbReference type="Gene3D" id="1.10.10.10">
    <property type="entry name" value="Winged helix-like DNA-binding domain superfamily/Winged helix DNA-binding domain"/>
    <property type="match status" value="1"/>
</dbReference>
<dbReference type="RefSeq" id="WP_311860071.1">
    <property type="nucleotide sequence ID" value="NZ_JAUZVV010000001.1"/>
</dbReference>
<evidence type="ECO:0000313" key="8">
    <source>
        <dbReference type="EMBL" id="MDT3315410.1"/>
    </source>
</evidence>
<evidence type="ECO:0000259" key="7">
    <source>
        <dbReference type="Pfam" id="PF08281"/>
    </source>
</evidence>
<comment type="caution">
    <text evidence="8">The sequence shown here is derived from an EMBL/GenBank/DDBJ whole genome shotgun (WGS) entry which is preliminary data.</text>
</comment>
<keyword evidence="5" id="KW-0804">Transcription</keyword>
<evidence type="ECO:0000313" key="9">
    <source>
        <dbReference type="Proteomes" id="UP001251849"/>
    </source>
</evidence>
<evidence type="ECO:0000256" key="5">
    <source>
        <dbReference type="ARBA" id="ARBA00023163"/>
    </source>
</evidence>
<evidence type="ECO:0000256" key="2">
    <source>
        <dbReference type="ARBA" id="ARBA00011344"/>
    </source>
</evidence>
<dbReference type="InterPro" id="IPR013325">
    <property type="entry name" value="RNA_pol_sigma_r2"/>
</dbReference>
<gene>
    <name evidence="8" type="primary">sigJ</name>
    <name evidence="8" type="ORF">Q9S71_01090</name>
</gene>
<dbReference type="SUPFAM" id="SSF54427">
    <property type="entry name" value="NTF2-like"/>
    <property type="match status" value="1"/>
</dbReference>
<dbReference type="InterPro" id="IPR032710">
    <property type="entry name" value="NTF2-like_dom_sf"/>
</dbReference>
<comment type="similarity">
    <text evidence="1">Belongs to the sigma-70 factor family. ECF subfamily.</text>
</comment>
<reference evidence="8 9" key="1">
    <citation type="submission" date="2023-08" db="EMBL/GenBank/DDBJ databases">
        <title>Microbacterium aquilitoris sp. nov. and Microbacterium gwkjibeachense sp. nov., isolated from beach.</title>
        <authorList>
            <person name="Lee S.D."/>
            <person name="Yang H."/>
            <person name="Kim I."/>
        </authorList>
    </citation>
    <scope>NUCLEOTIDE SEQUENCE [LARGE SCALE GENOMIC DNA]</scope>
    <source>
        <strain evidence="8 9">KSW4-11</strain>
    </source>
</reference>
<dbReference type="PANTHER" id="PTHR30173:SF43">
    <property type="entry name" value="ECF RNA POLYMERASE SIGMA FACTOR SIGI-RELATED"/>
    <property type="match status" value="1"/>
</dbReference>
<proteinExistence type="inferred from homology"/>
<sequence length="304" mass="32136">MRPRTEIAMTDAATRPDAAAGQVDAHRRILLAAAHRMLGTLAEAEDAVQEAYVRWVRLSDTERAEIANPAGWLMRVTGRICLDVLGSARARHETYVGKWLPEPVPAESAGGDPADAAVGAENVSTALLLVLETLTPAERVAFVLHEVFAVPFGEIAEVLGRSPAACRQLAASARRHVGRRPGAAVPRSRHDEVVAAFAAASATGRLDALVRVLAPDVVLVSDGGGVVSAARRPVRGADHVARFLLGLAQKQPAAVYEPAVTGDGLGFVIRLGGAVAAVVTFATDGERITDVWMMRHPGKLRAWV</sequence>
<dbReference type="NCBIfam" id="TIGR02937">
    <property type="entry name" value="sigma70-ECF"/>
    <property type="match status" value="1"/>
</dbReference>
<keyword evidence="4" id="KW-0731">Sigma factor</keyword>
<feature type="domain" description="RNA polymerase sigma-70 region 2" evidence="6">
    <location>
        <begin position="23"/>
        <end position="89"/>
    </location>
</feature>
<dbReference type="SUPFAM" id="SSF88946">
    <property type="entry name" value="Sigma2 domain of RNA polymerase sigma factors"/>
    <property type="match status" value="1"/>
</dbReference>
<dbReference type="InterPro" id="IPR013249">
    <property type="entry name" value="RNA_pol_sigma70_r4_t2"/>
</dbReference>
<dbReference type="InterPro" id="IPR036388">
    <property type="entry name" value="WH-like_DNA-bd_sf"/>
</dbReference>
<keyword evidence="3" id="KW-0805">Transcription regulation</keyword>
<feature type="domain" description="RNA polymerase sigma factor 70 region 4 type 2" evidence="7">
    <location>
        <begin position="126"/>
        <end position="176"/>
    </location>
</feature>
<dbReference type="Proteomes" id="UP001251849">
    <property type="component" value="Unassembled WGS sequence"/>
</dbReference>
<evidence type="ECO:0000256" key="4">
    <source>
        <dbReference type="ARBA" id="ARBA00023082"/>
    </source>
</evidence>
<dbReference type="InterPro" id="IPR052704">
    <property type="entry name" value="ECF_Sigma-70_Domain"/>
</dbReference>
<dbReference type="NCBIfam" id="NF007214">
    <property type="entry name" value="PRK09636.1"/>
    <property type="match status" value="1"/>
</dbReference>
<protein>
    <submittedName>
        <fullName evidence="8">RNA polymerase sigma factor SigJ</fullName>
    </submittedName>
</protein>
<evidence type="ECO:0000256" key="1">
    <source>
        <dbReference type="ARBA" id="ARBA00010641"/>
    </source>
</evidence>
<dbReference type="PANTHER" id="PTHR30173">
    <property type="entry name" value="SIGMA 19 FACTOR"/>
    <property type="match status" value="1"/>
</dbReference>
<dbReference type="Gene3D" id="1.10.1740.10">
    <property type="match status" value="1"/>
</dbReference>
<dbReference type="SUPFAM" id="SSF88659">
    <property type="entry name" value="Sigma3 and sigma4 domains of RNA polymerase sigma factors"/>
    <property type="match status" value="1"/>
</dbReference>
<dbReference type="Pfam" id="PF08281">
    <property type="entry name" value="Sigma70_r4_2"/>
    <property type="match status" value="1"/>
</dbReference>
<accession>A0ABU3G7D0</accession>
<evidence type="ECO:0000259" key="6">
    <source>
        <dbReference type="Pfam" id="PF04542"/>
    </source>
</evidence>
<evidence type="ECO:0000256" key="3">
    <source>
        <dbReference type="ARBA" id="ARBA00023015"/>
    </source>
</evidence>
<dbReference type="InterPro" id="IPR013324">
    <property type="entry name" value="RNA_pol_sigma_r3/r4-like"/>
</dbReference>
<name>A0ABU3G7D0_9MICO</name>
<dbReference type="Gene3D" id="3.10.450.50">
    <property type="match status" value="1"/>
</dbReference>